<dbReference type="PROSITE" id="PS51257">
    <property type="entry name" value="PROKAR_LIPOPROTEIN"/>
    <property type="match status" value="1"/>
</dbReference>
<organism evidence="1 2">
    <name type="scientific">Faecalibacterium butyricigenerans</name>
    <dbReference type="NCBI Taxonomy" id="1851427"/>
    <lineage>
        <taxon>Bacteria</taxon>
        <taxon>Bacillati</taxon>
        <taxon>Bacillota</taxon>
        <taxon>Clostridia</taxon>
        <taxon>Eubacteriales</taxon>
        <taxon>Oscillospiraceae</taxon>
        <taxon>Faecalibacterium</taxon>
    </lineage>
</organism>
<protein>
    <submittedName>
        <fullName evidence="1">Uncharacterized protein</fullName>
    </submittedName>
</protein>
<gene>
    <name evidence="1" type="ORF">LKD23_05125</name>
</gene>
<keyword evidence="2" id="KW-1185">Reference proteome</keyword>
<accession>A0ABS8FAR3</accession>
<name>A0ABS8FAR3_9FIRM</name>
<evidence type="ECO:0000313" key="2">
    <source>
        <dbReference type="Proteomes" id="UP001430637"/>
    </source>
</evidence>
<evidence type="ECO:0000313" key="1">
    <source>
        <dbReference type="EMBL" id="MCC2199143.1"/>
    </source>
</evidence>
<sequence>MTRCTNRRTAILTLILGLTLLLCGCQVGGGVFVLPDISTKDSTQGKTQLLAALNKHYYTHFDNSDSSHFIYGNDSAAEAVFLYLQDACNGDASQVSTLLAENKNTGLVNCAENLTVMPPFLSIGPCRISYSELRPDLLDGGVLRENADFSSVAKNLINRQKFLTIPDDSSKAVYDRVSFAVGTIGGQTFVIAVFTS</sequence>
<dbReference type="EMBL" id="JAJEQL010000008">
    <property type="protein sequence ID" value="MCC2199143.1"/>
    <property type="molecule type" value="Genomic_DNA"/>
</dbReference>
<dbReference type="Proteomes" id="UP001430637">
    <property type="component" value="Unassembled WGS sequence"/>
</dbReference>
<proteinExistence type="predicted"/>
<dbReference type="RefSeq" id="WP_227620723.1">
    <property type="nucleotide sequence ID" value="NZ_JAJEQL010000008.1"/>
</dbReference>
<reference evidence="1" key="1">
    <citation type="submission" date="2021-10" db="EMBL/GenBank/DDBJ databases">
        <title>Anaerobic single-cell dispensing facilitates the cultivation of human gut bacteria.</title>
        <authorList>
            <person name="Afrizal A."/>
        </authorList>
    </citation>
    <scope>NUCLEOTIDE SEQUENCE</scope>
    <source>
        <strain evidence="1">CLA-AA-H233</strain>
    </source>
</reference>
<comment type="caution">
    <text evidence="1">The sequence shown here is derived from an EMBL/GenBank/DDBJ whole genome shotgun (WGS) entry which is preliminary data.</text>
</comment>